<evidence type="ECO:0008006" key="4">
    <source>
        <dbReference type="Google" id="ProtNLM"/>
    </source>
</evidence>
<gene>
    <name evidence="2" type="ORF">OC842_001566</name>
</gene>
<dbReference type="PANTHER" id="PTHR19855:SF19">
    <property type="entry name" value="OS04G0619700 PROTEIN"/>
    <property type="match status" value="1"/>
</dbReference>
<evidence type="ECO:0000256" key="1">
    <source>
        <dbReference type="SAM" id="MobiDB-lite"/>
    </source>
</evidence>
<name>A0AAN6GHI6_9BASI</name>
<proteinExistence type="predicted"/>
<dbReference type="AlphaFoldDB" id="A0AAN6GHI6"/>
<dbReference type="SUPFAM" id="SSF50978">
    <property type="entry name" value="WD40 repeat-like"/>
    <property type="match status" value="1"/>
</dbReference>
<dbReference type="SMART" id="SM00320">
    <property type="entry name" value="WD40"/>
    <property type="match status" value="4"/>
</dbReference>
<reference evidence="2" key="1">
    <citation type="journal article" date="2023" name="PhytoFront">
        <title>Draft Genome Resources of Seven Strains of Tilletia horrida, Causal Agent of Kernel Smut of Rice.</title>
        <authorList>
            <person name="Khanal S."/>
            <person name="Antony Babu S."/>
            <person name="Zhou X.G."/>
        </authorList>
    </citation>
    <scope>NUCLEOTIDE SEQUENCE</scope>
    <source>
        <strain evidence="2">TX3</strain>
    </source>
</reference>
<feature type="region of interest" description="Disordered" evidence="1">
    <location>
        <begin position="625"/>
        <end position="687"/>
    </location>
</feature>
<dbReference type="EMBL" id="JAPDMQ010000057">
    <property type="protein sequence ID" value="KAK0537601.1"/>
    <property type="molecule type" value="Genomic_DNA"/>
</dbReference>
<evidence type="ECO:0000313" key="3">
    <source>
        <dbReference type="Proteomes" id="UP001176521"/>
    </source>
</evidence>
<accession>A0AAN6GHI6</accession>
<feature type="compositionally biased region" description="Polar residues" evidence="1">
    <location>
        <begin position="644"/>
        <end position="655"/>
    </location>
</feature>
<protein>
    <recommendedName>
        <fullName evidence="4">WD40 repeat-like protein</fullName>
    </recommendedName>
</protein>
<organism evidence="2 3">
    <name type="scientific">Tilletia horrida</name>
    <dbReference type="NCBI Taxonomy" id="155126"/>
    <lineage>
        <taxon>Eukaryota</taxon>
        <taxon>Fungi</taxon>
        <taxon>Dikarya</taxon>
        <taxon>Basidiomycota</taxon>
        <taxon>Ustilaginomycotina</taxon>
        <taxon>Exobasidiomycetes</taxon>
        <taxon>Tilletiales</taxon>
        <taxon>Tilletiaceae</taxon>
        <taxon>Tilletia</taxon>
    </lineage>
</organism>
<dbReference type="PANTHER" id="PTHR19855">
    <property type="entry name" value="WD40 REPEAT PROTEIN 12, 37"/>
    <property type="match status" value="1"/>
</dbReference>
<feature type="compositionally biased region" description="Acidic residues" evidence="1">
    <location>
        <begin position="672"/>
        <end position="687"/>
    </location>
</feature>
<dbReference type="Proteomes" id="UP001176521">
    <property type="component" value="Unassembled WGS sequence"/>
</dbReference>
<dbReference type="InterPro" id="IPR036322">
    <property type="entry name" value="WD40_repeat_dom_sf"/>
</dbReference>
<dbReference type="InterPro" id="IPR001680">
    <property type="entry name" value="WD40_rpt"/>
</dbReference>
<dbReference type="Gene3D" id="2.130.10.10">
    <property type="entry name" value="YVTN repeat-like/Quinoprotein amine dehydrogenase"/>
    <property type="match status" value="1"/>
</dbReference>
<dbReference type="InterPro" id="IPR015943">
    <property type="entry name" value="WD40/YVTN_repeat-like_dom_sf"/>
</dbReference>
<sequence length="687" mass="72074">MQSSDARNLFQTEASLAQGRARAAKAKRTASGAQYGRPIWLAGNDGTAKAGDKVRAGGASSGVALSADDAGDINGAIANQLADAALFGNGHGHGDEQPFVSLAGKDESAGAAFDGGKTRVLGALLDPTPDGGNAHLLTAESGALLRRLDLESGLAVQLFRGHTAPATALAVLNCGSPAAGGSRRRVLLSSGWDRSVRAWPLYDAVGQTQLPPRISPIFTHTEAASDFIKALLIVETAGHPVLLSGGSDRTLRTWSLLRLQEVILSLDDATWQNPLAAGEAVSSSLTTANAKAELDLLGTFGEHTRPITALAVLPKPPSQSDGSAPIVFSADSLGRVAQSELEIKASAGKSGGTTVRLRPTREIKGNEATITALNAGWVRVEVEQEDDSADDAAPPQFWEARLWTASRDRSAYAYTIVPAPGQGYQRRAAPPAKTTTSSSSRNSLQFGSQEPLWPERTVLHPDYVTAVLDLNMARRQQGDAGLSQACAADSLLLHASGDVAQVPSIVTACSDEELRLWTLSGRGGEVRAHDDDDEGRDTSAKVFDVHGNAALDPTRSTGARLKGQVEGHWHEISFVGAWWRQPPNSQVTADVSVSKSKGAWWIVSASYDGSVRRWSLEEFFQLASSSQLRPKAGQEGGLKATEPQVASPSSTSQGGAASKPTAPAGGGIQLTAEEEAELAELMDSDDE</sequence>
<keyword evidence="3" id="KW-1185">Reference proteome</keyword>
<evidence type="ECO:0000313" key="2">
    <source>
        <dbReference type="EMBL" id="KAK0537601.1"/>
    </source>
</evidence>
<feature type="region of interest" description="Disordered" evidence="1">
    <location>
        <begin position="423"/>
        <end position="448"/>
    </location>
</feature>
<comment type="caution">
    <text evidence="2">The sequence shown here is derived from an EMBL/GenBank/DDBJ whole genome shotgun (WGS) entry which is preliminary data.</text>
</comment>